<sequence length="133" mass="14033">MDLFLNIVYWIVGICFAAAAVMSTIRIVRGPSIVDRMVGSDTFATVLICLFCADMAIRGHTTTLPLVLGLAMTASVGTMAVARFVSRDRPRNNYEEEQVATTVPAGNTEASAEVDAGPGADAAPAEHTGKESQ</sequence>
<keyword evidence="7 9" id="KW-0472">Membrane</keyword>
<comment type="caution">
    <text evidence="10">The sequence shown here is derived from an EMBL/GenBank/DDBJ whole genome shotgun (WGS) entry which is preliminary data.</text>
</comment>
<dbReference type="GO" id="GO:0015385">
    <property type="term" value="F:sodium:proton antiporter activity"/>
    <property type="evidence" value="ECO:0007669"/>
    <property type="project" value="TreeGrafter"/>
</dbReference>
<evidence type="ECO:0000256" key="4">
    <source>
        <dbReference type="ARBA" id="ARBA00022475"/>
    </source>
</evidence>
<feature type="transmembrane region" description="Helical" evidence="9">
    <location>
        <begin position="63"/>
        <end position="85"/>
    </location>
</feature>
<evidence type="ECO:0000256" key="1">
    <source>
        <dbReference type="ARBA" id="ARBA00004651"/>
    </source>
</evidence>
<evidence type="ECO:0000313" key="11">
    <source>
        <dbReference type="Proteomes" id="UP000433493"/>
    </source>
</evidence>
<dbReference type="RefSeq" id="WP_158053488.1">
    <property type="nucleotide sequence ID" value="NZ_WBKB01000015.1"/>
</dbReference>
<keyword evidence="5 9" id="KW-0812">Transmembrane</keyword>
<feature type="region of interest" description="Disordered" evidence="8">
    <location>
        <begin position="92"/>
        <end position="133"/>
    </location>
</feature>
<proteinExistence type="inferred from homology"/>
<evidence type="ECO:0000256" key="8">
    <source>
        <dbReference type="SAM" id="MobiDB-lite"/>
    </source>
</evidence>
<protein>
    <recommendedName>
        <fullName evidence="12">Sodium:proton antiporter</fullName>
    </recommendedName>
</protein>
<keyword evidence="3" id="KW-0813">Transport</keyword>
<dbReference type="OrthoDB" id="3733837at2"/>
<evidence type="ECO:0000256" key="7">
    <source>
        <dbReference type="ARBA" id="ARBA00023136"/>
    </source>
</evidence>
<keyword evidence="11" id="KW-1185">Reference proteome</keyword>
<organism evidence="10 11">
    <name type="scientific">Gulosibacter chungangensis</name>
    <dbReference type="NCBI Taxonomy" id="979746"/>
    <lineage>
        <taxon>Bacteria</taxon>
        <taxon>Bacillati</taxon>
        <taxon>Actinomycetota</taxon>
        <taxon>Actinomycetes</taxon>
        <taxon>Micrococcales</taxon>
        <taxon>Microbacteriaceae</taxon>
        <taxon>Gulosibacter</taxon>
    </lineage>
</organism>
<feature type="compositionally biased region" description="Polar residues" evidence="8">
    <location>
        <begin position="99"/>
        <end position="110"/>
    </location>
</feature>
<name>A0A7J5B9L6_9MICO</name>
<keyword evidence="6 9" id="KW-1133">Transmembrane helix</keyword>
<dbReference type="PANTHER" id="PTHR34702">
    <property type="entry name" value="NA(+)/H(+) ANTIPORTER SUBUNIT F1"/>
    <property type="match status" value="1"/>
</dbReference>
<dbReference type="AlphaFoldDB" id="A0A7J5B9L6"/>
<evidence type="ECO:0000256" key="2">
    <source>
        <dbReference type="ARBA" id="ARBA00009212"/>
    </source>
</evidence>
<dbReference type="GO" id="GO:0005886">
    <property type="term" value="C:plasma membrane"/>
    <property type="evidence" value="ECO:0007669"/>
    <property type="project" value="UniProtKB-SubCell"/>
</dbReference>
<evidence type="ECO:0000313" key="10">
    <source>
        <dbReference type="EMBL" id="KAB1640483.1"/>
    </source>
</evidence>
<comment type="subcellular location">
    <subcellularLocation>
        <location evidence="1">Cell membrane</location>
        <topology evidence="1">Multi-pass membrane protein</topology>
    </subcellularLocation>
</comment>
<dbReference type="PANTHER" id="PTHR34702:SF1">
    <property type="entry name" value="NA(+)_H(+) ANTIPORTER SUBUNIT F"/>
    <property type="match status" value="1"/>
</dbReference>
<gene>
    <name evidence="10" type="ORF">F8O05_14605</name>
</gene>
<evidence type="ECO:0000256" key="6">
    <source>
        <dbReference type="ARBA" id="ARBA00022989"/>
    </source>
</evidence>
<comment type="similarity">
    <text evidence="2">Belongs to the CPA3 antiporters (TC 2.A.63) subunit F family.</text>
</comment>
<dbReference type="InterPro" id="IPR007208">
    <property type="entry name" value="MrpF/PhaF-like"/>
</dbReference>
<feature type="transmembrane region" description="Helical" evidence="9">
    <location>
        <begin position="6"/>
        <end position="25"/>
    </location>
</feature>
<dbReference type="Proteomes" id="UP000433493">
    <property type="component" value="Unassembled WGS sequence"/>
</dbReference>
<dbReference type="EMBL" id="WBKB01000015">
    <property type="protein sequence ID" value="KAB1640483.1"/>
    <property type="molecule type" value="Genomic_DNA"/>
</dbReference>
<feature type="compositionally biased region" description="Low complexity" evidence="8">
    <location>
        <begin position="115"/>
        <end position="125"/>
    </location>
</feature>
<reference evidence="10 11" key="1">
    <citation type="submission" date="2019-09" db="EMBL/GenBank/DDBJ databases">
        <title>Phylogeny of genus Pseudoclavibacter and closely related genus.</title>
        <authorList>
            <person name="Li Y."/>
        </authorList>
    </citation>
    <scope>NUCLEOTIDE SEQUENCE [LARGE SCALE GENOMIC DNA]</scope>
    <source>
        <strain evidence="10 11">KCTC 13959</strain>
    </source>
</reference>
<dbReference type="Pfam" id="PF04066">
    <property type="entry name" value="MrpF_PhaF"/>
    <property type="match status" value="1"/>
</dbReference>
<evidence type="ECO:0008006" key="12">
    <source>
        <dbReference type="Google" id="ProtNLM"/>
    </source>
</evidence>
<accession>A0A7J5B9L6</accession>
<keyword evidence="4" id="KW-1003">Cell membrane</keyword>
<evidence type="ECO:0000256" key="9">
    <source>
        <dbReference type="SAM" id="Phobius"/>
    </source>
</evidence>
<evidence type="ECO:0000256" key="5">
    <source>
        <dbReference type="ARBA" id="ARBA00022692"/>
    </source>
</evidence>
<evidence type="ECO:0000256" key="3">
    <source>
        <dbReference type="ARBA" id="ARBA00022448"/>
    </source>
</evidence>